<feature type="domain" description="Ribosome maturation factor RimM PRC barrel" evidence="7">
    <location>
        <begin position="119"/>
        <end position="184"/>
    </location>
</feature>
<evidence type="ECO:0000256" key="4">
    <source>
        <dbReference type="ARBA" id="ARBA00023186"/>
    </source>
</evidence>
<dbReference type="PANTHER" id="PTHR33692:SF1">
    <property type="entry name" value="RIBOSOME MATURATION FACTOR RIMM"/>
    <property type="match status" value="1"/>
</dbReference>
<dbReference type="EMBL" id="CP016199">
    <property type="protein sequence ID" value="ASS38454.1"/>
    <property type="molecule type" value="Genomic_DNA"/>
</dbReference>
<dbReference type="InterPro" id="IPR002676">
    <property type="entry name" value="RimM_N"/>
</dbReference>
<evidence type="ECO:0000313" key="8">
    <source>
        <dbReference type="EMBL" id="ASS38454.1"/>
    </source>
</evidence>
<accession>A0A223AU25</accession>
<dbReference type="NCBIfam" id="TIGR02273">
    <property type="entry name" value="16S_RimM"/>
    <property type="match status" value="1"/>
</dbReference>
<reference evidence="9" key="1">
    <citation type="submission" date="2016-05" db="EMBL/GenBank/DDBJ databases">
        <authorList>
            <person name="Holder M.E."/>
            <person name="Ajami N.J."/>
            <person name="Petrosino J.F."/>
        </authorList>
    </citation>
    <scope>NUCLEOTIDE SEQUENCE [LARGE SCALE GENOMIC DNA]</scope>
    <source>
        <strain evidence="9">ATCC 700696</strain>
    </source>
</reference>
<keyword evidence="9" id="KW-1185">Reference proteome</keyword>
<comment type="similarity">
    <text evidence="5">Belongs to the RimM family.</text>
</comment>
<comment type="subcellular location">
    <subcellularLocation>
        <location evidence="5">Cytoplasm</location>
    </subcellularLocation>
</comment>
<dbReference type="GO" id="GO:0005737">
    <property type="term" value="C:cytoplasm"/>
    <property type="evidence" value="ECO:0007669"/>
    <property type="project" value="UniProtKB-SubCell"/>
</dbReference>
<dbReference type="Proteomes" id="UP000214689">
    <property type="component" value="Chromosome"/>
</dbReference>
<feature type="domain" description="RimM N-terminal" evidence="6">
    <location>
        <begin position="12"/>
        <end position="106"/>
    </location>
</feature>
<evidence type="ECO:0000256" key="2">
    <source>
        <dbReference type="ARBA" id="ARBA00022517"/>
    </source>
</evidence>
<keyword evidence="1 5" id="KW-0963">Cytoplasm</keyword>
<organism evidence="8 9">
    <name type="scientific">Mogibacterium pumilum</name>
    <dbReference type="NCBI Taxonomy" id="86332"/>
    <lineage>
        <taxon>Bacteria</taxon>
        <taxon>Bacillati</taxon>
        <taxon>Bacillota</taxon>
        <taxon>Clostridia</taxon>
        <taxon>Peptostreptococcales</taxon>
        <taxon>Anaerovoracaceae</taxon>
        <taxon>Mogibacterium</taxon>
    </lineage>
</organism>
<gene>
    <name evidence="5" type="primary">rimM</name>
    <name evidence="8" type="ORF">AXF17_08660</name>
</gene>
<sequence>MSLAKDKTMVNVGKVGAAVGLKGETKVLLYAEESENLYEGAVLLVDGKKYAELGADNSVYGVDGSLELEVKSIRYQKGRPVVKFYNVADRTVAEKLTGAELYIPESELAELEPGHYYYRDLIGLRARNSESGEIIGDVNDLIDNPTQSLLEVVLSQDSRKVLIPYVDAFVKEVSLEDGTIDIALIPGLID</sequence>
<dbReference type="HAMAP" id="MF_00014">
    <property type="entry name" value="Ribosome_mat_RimM"/>
    <property type="match status" value="1"/>
</dbReference>
<dbReference type="Gene3D" id="2.30.30.240">
    <property type="entry name" value="PRC-barrel domain"/>
    <property type="match status" value="1"/>
</dbReference>
<dbReference type="InterPro" id="IPR011033">
    <property type="entry name" value="PRC_barrel-like_sf"/>
</dbReference>
<evidence type="ECO:0000256" key="5">
    <source>
        <dbReference type="HAMAP-Rule" id="MF_00014"/>
    </source>
</evidence>
<proteinExistence type="inferred from homology"/>
<evidence type="ECO:0000259" key="6">
    <source>
        <dbReference type="Pfam" id="PF01782"/>
    </source>
</evidence>
<dbReference type="InterPro" id="IPR011961">
    <property type="entry name" value="RimM"/>
</dbReference>
<dbReference type="GO" id="GO:0042274">
    <property type="term" value="P:ribosomal small subunit biogenesis"/>
    <property type="evidence" value="ECO:0007669"/>
    <property type="project" value="UniProtKB-UniRule"/>
</dbReference>
<dbReference type="Pfam" id="PF01782">
    <property type="entry name" value="RimM"/>
    <property type="match status" value="1"/>
</dbReference>
<comment type="subunit">
    <text evidence="5">Binds ribosomal protein uS19.</text>
</comment>
<dbReference type="OrthoDB" id="9810331at2"/>
<evidence type="ECO:0000313" key="9">
    <source>
        <dbReference type="Proteomes" id="UP000214689"/>
    </source>
</evidence>
<evidence type="ECO:0000256" key="3">
    <source>
        <dbReference type="ARBA" id="ARBA00022552"/>
    </source>
</evidence>
<keyword evidence="2 5" id="KW-0690">Ribosome biogenesis</keyword>
<comment type="domain">
    <text evidence="5">The PRC barrel domain binds ribosomal protein uS19.</text>
</comment>
<dbReference type="InterPro" id="IPR009000">
    <property type="entry name" value="Transl_B-barrel_sf"/>
</dbReference>
<dbReference type="Pfam" id="PF24986">
    <property type="entry name" value="PRC_RimM"/>
    <property type="match status" value="1"/>
</dbReference>
<dbReference type="GO" id="GO:0043022">
    <property type="term" value="F:ribosome binding"/>
    <property type="evidence" value="ECO:0007669"/>
    <property type="project" value="InterPro"/>
</dbReference>
<dbReference type="PANTHER" id="PTHR33692">
    <property type="entry name" value="RIBOSOME MATURATION FACTOR RIMM"/>
    <property type="match status" value="1"/>
</dbReference>
<dbReference type="InterPro" id="IPR056792">
    <property type="entry name" value="PRC_RimM"/>
</dbReference>
<dbReference type="Gene3D" id="2.40.30.60">
    <property type="entry name" value="RimM"/>
    <property type="match status" value="1"/>
</dbReference>
<evidence type="ECO:0000259" key="7">
    <source>
        <dbReference type="Pfam" id="PF24986"/>
    </source>
</evidence>
<keyword evidence="4 5" id="KW-0143">Chaperone</keyword>
<dbReference type="InterPro" id="IPR036976">
    <property type="entry name" value="RimM_N_sf"/>
</dbReference>
<dbReference type="SUPFAM" id="SSF50447">
    <property type="entry name" value="Translation proteins"/>
    <property type="match status" value="1"/>
</dbReference>
<dbReference type="AlphaFoldDB" id="A0A223AU25"/>
<dbReference type="GO" id="GO:0006364">
    <property type="term" value="P:rRNA processing"/>
    <property type="evidence" value="ECO:0007669"/>
    <property type="project" value="UniProtKB-UniRule"/>
</dbReference>
<keyword evidence="3 5" id="KW-0698">rRNA processing</keyword>
<comment type="function">
    <text evidence="5">An accessory protein needed during the final step in the assembly of 30S ribosomal subunit, possibly for assembly of the head region. Essential for efficient processing of 16S rRNA. May be needed both before and after RbfA during the maturation of 16S rRNA. It has affinity for free ribosomal 30S subunits but not for 70S ribosomes.</text>
</comment>
<protein>
    <recommendedName>
        <fullName evidence="5">Ribosome maturation factor RimM</fullName>
    </recommendedName>
</protein>
<dbReference type="SUPFAM" id="SSF50346">
    <property type="entry name" value="PRC-barrel domain"/>
    <property type="match status" value="1"/>
</dbReference>
<dbReference type="GO" id="GO:0005840">
    <property type="term" value="C:ribosome"/>
    <property type="evidence" value="ECO:0007669"/>
    <property type="project" value="InterPro"/>
</dbReference>
<dbReference type="RefSeq" id="WP_094234692.1">
    <property type="nucleotide sequence ID" value="NZ_CP016199.1"/>
</dbReference>
<name>A0A223AU25_9FIRM</name>
<evidence type="ECO:0000256" key="1">
    <source>
        <dbReference type="ARBA" id="ARBA00022490"/>
    </source>
</evidence>